<feature type="coiled-coil region" evidence="1">
    <location>
        <begin position="321"/>
        <end position="352"/>
    </location>
</feature>
<reference evidence="2" key="1">
    <citation type="submission" date="2020-05" db="EMBL/GenBank/DDBJ databases">
        <authorList>
            <person name="Chiriac C."/>
            <person name="Salcher M."/>
            <person name="Ghai R."/>
            <person name="Kavagutti S V."/>
        </authorList>
    </citation>
    <scope>NUCLEOTIDE SEQUENCE</scope>
</reference>
<keyword evidence="1" id="KW-0175">Coiled coil</keyword>
<organism evidence="2">
    <name type="scientific">freshwater metagenome</name>
    <dbReference type="NCBI Taxonomy" id="449393"/>
    <lineage>
        <taxon>unclassified sequences</taxon>
        <taxon>metagenomes</taxon>
        <taxon>ecological metagenomes</taxon>
    </lineage>
</organism>
<proteinExistence type="predicted"/>
<dbReference type="EMBL" id="CAFBMK010000189">
    <property type="protein sequence ID" value="CAB4934598.1"/>
    <property type="molecule type" value="Genomic_DNA"/>
</dbReference>
<name>A0A6J7ITQ0_9ZZZZ</name>
<evidence type="ECO:0000313" key="2">
    <source>
        <dbReference type="EMBL" id="CAB4934598.1"/>
    </source>
</evidence>
<gene>
    <name evidence="2" type="ORF">UFOPK3564_02574</name>
</gene>
<protein>
    <submittedName>
        <fullName evidence="2">Unannotated protein</fullName>
    </submittedName>
</protein>
<feature type="coiled-coil region" evidence="1">
    <location>
        <begin position="953"/>
        <end position="980"/>
    </location>
</feature>
<evidence type="ECO:0000256" key="1">
    <source>
        <dbReference type="SAM" id="Coils"/>
    </source>
</evidence>
<dbReference type="AlphaFoldDB" id="A0A6J7ITQ0"/>
<feature type="coiled-coil region" evidence="1">
    <location>
        <begin position="107"/>
        <end position="141"/>
    </location>
</feature>
<sequence length="1077" mass="121563">MPINFKSTFTQPILLSIQAGEITSPEGWAKAIASNYSSTVQKGLPTGVPPTLPAPGLAVPPAFIPPPFPIGVSGITKSDAAAREKNMYNVLYLYYFAKMQAIDKANIEGLIRTVKDLYAKLKSKQEEVVKTIEDIKAAKQELQNIKPTIELIKKELGEEIEYQKDQIKGLLKTIDDFKVRIEAGNFGSTYGKTGEQIISEIFGKEKEIIDLIKNGNLLSIGTLLKLANLIQNYVNDKSTIGGQLSTGNFAGIKTMVKSMITDMVQNLLNLGKSIMDLVLYFKPEALSKLIKDMLGRRPALKKVYDLITKFDLFIRYLKPKLKKLQYKKDKLLKEIQTQIQAKIDQAKEFVQKKIKELGEKIEKSRIVQYLKKQKESFETWQKDHKEQIDRWKKNIQLTLELADRLDTIQKAKERLNDKWNDFANDKEKGLEARIKKYQKMITEIYERTQEQIAQQFKEASAIPDPKLDFSNMSIDKLRTELKKLSDYYDLIGTKTPLLIGIGPIIMKKAKLDFEVFQKLFEAEVESLGAMAKEACVIYLELKEVRRIWRDFKQNNRSKKSRKKIPNSAEFANNPTKLERLIDYIISADVAKIKKELKEYVNKQKKKIEDKIVAFGEEVEIMLLNLIPVRVDIKDKTDKKEKAAAKKQKALDIIDETTYHFALGKEIFKMSDSGLGLLSNITAGRVLPSQNDKLFNAFLDSYYNYQKINFKRGHKQPTEANNGLIVSYNKAKTKEKLRVKREFDVMVLVEMLVKGVKELLKEIKETDFGKELKVIYDESSEEIKQSTKGLVTFLTNPTDDIPTILDVISKLDLRFLTHPGFMDKLRALEKKHLSKTRELLSIMLGITGREVEVSGAAGTTLSSGLVVASRTPISGSVASGSAASGSAFRGSAVATGSANTGIGNAINNAAPRVSAAVADIAYVLIKNNYFIDIIFKLIKDLYKKFILFMKNFIKKILKKVTQRLKERVQKAKDEKVAEQKTEARKKINLDAPILQAVLTIAIRAYWTGASWYGPTNSRHIVTQVGLFRPKIQALPINGLLGLINEMELGFTNQMKGVKGIIIPPANTGISPLSFPQYV</sequence>
<accession>A0A6J7ITQ0</accession>